<feature type="chain" id="PRO_5044303838" evidence="2">
    <location>
        <begin position="20"/>
        <end position="83"/>
    </location>
</feature>
<organism evidence="3 4">
    <name type="scientific">Pantoea stewartii</name>
    <dbReference type="NCBI Taxonomy" id="66269"/>
    <lineage>
        <taxon>Bacteria</taxon>
        <taxon>Pseudomonadati</taxon>
        <taxon>Pseudomonadota</taxon>
        <taxon>Gammaproteobacteria</taxon>
        <taxon>Enterobacterales</taxon>
        <taxon>Erwiniaceae</taxon>
        <taxon>Pantoea</taxon>
    </lineage>
</organism>
<reference evidence="3 4" key="1">
    <citation type="journal article" date="2016" name="Front. Microbiol.">
        <title>Genomic Resource of Rice Seed Associated Bacteria.</title>
        <authorList>
            <person name="Midha S."/>
            <person name="Bansal K."/>
            <person name="Sharma S."/>
            <person name="Kumar N."/>
            <person name="Patil P.P."/>
            <person name="Chaudhry V."/>
            <person name="Patil P.B."/>
        </authorList>
    </citation>
    <scope>NUCLEOTIDE SEQUENCE [LARGE SCALE GENOMIC DNA]</scope>
    <source>
        <strain evidence="3 4">RSA13</strain>
    </source>
</reference>
<keyword evidence="2" id="KW-0732">Signal</keyword>
<dbReference type="AlphaFoldDB" id="A0AB34VG45"/>
<dbReference type="RefSeq" id="WP_006117745.1">
    <property type="nucleotide sequence ID" value="NZ_CP046585.1"/>
</dbReference>
<evidence type="ECO:0000256" key="2">
    <source>
        <dbReference type="SAM" id="SignalP"/>
    </source>
</evidence>
<evidence type="ECO:0000313" key="3">
    <source>
        <dbReference type="EMBL" id="KTS98253.1"/>
    </source>
</evidence>
<sequence>MTKALLLAIGLVIAQQAFAGSTTGSINARLVIYSRCEVNSVRSPSSPQVDCGRQSSAQPRVTQTVLKRQGSRTTNDRLVTIEW</sequence>
<gene>
    <name evidence="3" type="ORF">RSA13_09695</name>
</gene>
<dbReference type="Proteomes" id="UP000072520">
    <property type="component" value="Unassembled WGS sequence"/>
</dbReference>
<feature type="signal peptide" evidence="2">
    <location>
        <begin position="1"/>
        <end position="19"/>
    </location>
</feature>
<evidence type="ECO:0000256" key="1">
    <source>
        <dbReference type="SAM" id="MobiDB-lite"/>
    </source>
</evidence>
<name>A0AB34VG45_9GAMM</name>
<comment type="caution">
    <text evidence="3">The sequence shown here is derived from an EMBL/GenBank/DDBJ whole genome shotgun (WGS) entry which is preliminary data.</text>
</comment>
<protein>
    <submittedName>
        <fullName evidence="3">Uncharacterized protein</fullName>
    </submittedName>
</protein>
<evidence type="ECO:0000313" key="4">
    <source>
        <dbReference type="Proteomes" id="UP000072520"/>
    </source>
</evidence>
<proteinExistence type="predicted"/>
<feature type="region of interest" description="Disordered" evidence="1">
    <location>
        <begin position="44"/>
        <end position="71"/>
    </location>
</feature>
<dbReference type="EMBL" id="LDSI01000011">
    <property type="protein sequence ID" value="KTS98253.1"/>
    <property type="molecule type" value="Genomic_DNA"/>
</dbReference>
<accession>A0AB34VG45</accession>